<dbReference type="Proteomes" id="UP000305848">
    <property type="component" value="Unassembled WGS sequence"/>
</dbReference>
<dbReference type="AlphaFoldDB" id="A0A4U3KTV8"/>
<reference evidence="2 3" key="1">
    <citation type="submission" date="2019-05" db="EMBL/GenBank/DDBJ databases">
        <title>Panacibacter sp. strain 17mud1-8 Genome sequencing and assembly.</title>
        <authorList>
            <person name="Chhetri G."/>
        </authorList>
    </citation>
    <scope>NUCLEOTIDE SEQUENCE [LARGE SCALE GENOMIC DNA]</scope>
    <source>
        <strain evidence="2 3">17mud1-8</strain>
    </source>
</reference>
<evidence type="ECO:0000259" key="1">
    <source>
        <dbReference type="Pfam" id="PF18962"/>
    </source>
</evidence>
<comment type="caution">
    <text evidence="2">The sequence shown here is derived from an EMBL/GenBank/DDBJ whole genome shotgun (WGS) entry which is preliminary data.</text>
</comment>
<proteinExistence type="predicted"/>
<sequence length="98" mass="10679">MAAPATTDEAADAVITTYPNPANTQFTIQLNGSRVQGLASLWLRDMNGSVVWNKQQVQADALRSMLVDVSKLAQGMYMLQIVDGNNETITVKKIIVAR</sequence>
<evidence type="ECO:0000313" key="3">
    <source>
        <dbReference type="Proteomes" id="UP000305848"/>
    </source>
</evidence>
<dbReference type="OrthoDB" id="154460at2"/>
<protein>
    <submittedName>
        <fullName evidence="2">T9SS type A sorting domain-containing protein</fullName>
    </submittedName>
</protein>
<dbReference type="EMBL" id="SZQL01000017">
    <property type="protein sequence ID" value="TKK65965.1"/>
    <property type="molecule type" value="Genomic_DNA"/>
</dbReference>
<dbReference type="RefSeq" id="WP_137263273.1">
    <property type="nucleotide sequence ID" value="NZ_SZQL01000017.1"/>
</dbReference>
<dbReference type="InterPro" id="IPR026444">
    <property type="entry name" value="Secre_tail"/>
</dbReference>
<organism evidence="2 3">
    <name type="scientific">Ilyomonas limi</name>
    <dbReference type="NCBI Taxonomy" id="2575867"/>
    <lineage>
        <taxon>Bacteria</taxon>
        <taxon>Pseudomonadati</taxon>
        <taxon>Bacteroidota</taxon>
        <taxon>Chitinophagia</taxon>
        <taxon>Chitinophagales</taxon>
        <taxon>Chitinophagaceae</taxon>
        <taxon>Ilyomonas</taxon>
    </lineage>
</organism>
<dbReference type="NCBIfam" id="TIGR04183">
    <property type="entry name" value="Por_Secre_tail"/>
    <property type="match status" value="1"/>
</dbReference>
<evidence type="ECO:0000313" key="2">
    <source>
        <dbReference type="EMBL" id="TKK65965.1"/>
    </source>
</evidence>
<feature type="domain" description="Secretion system C-terminal sorting" evidence="1">
    <location>
        <begin position="18"/>
        <end position="96"/>
    </location>
</feature>
<dbReference type="Pfam" id="PF18962">
    <property type="entry name" value="Por_Secre_tail"/>
    <property type="match status" value="1"/>
</dbReference>
<gene>
    <name evidence="2" type="ORF">FC093_18350</name>
</gene>
<name>A0A4U3KTV8_9BACT</name>
<accession>A0A4U3KTV8</accession>
<keyword evidence="3" id="KW-1185">Reference proteome</keyword>